<dbReference type="InterPro" id="IPR033745">
    <property type="entry name" value="Fis1_cytosol"/>
</dbReference>
<keyword evidence="4 12" id="KW-0812">Transmembrane</keyword>
<keyword evidence="13" id="KW-1185">Reference proteome</keyword>
<evidence type="ECO:0000256" key="10">
    <source>
        <dbReference type="ARBA" id="ARBA00023140"/>
    </source>
</evidence>
<keyword evidence="9 11" id="KW-0472">Membrane</keyword>
<evidence type="ECO:0000256" key="11">
    <source>
        <dbReference type="PIRNR" id="PIRNR008835"/>
    </source>
</evidence>
<keyword evidence="8 11" id="KW-0496">Mitochondrion</keyword>
<comment type="subcellular location">
    <subcellularLocation>
        <location evidence="2">Mitochondrion outer membrane</location>
        <topology evidence="2">Single-pass membrane protein</topology>
    </subcellularLocation>
    <subcellularLocation>
        <location evidence="1">Peroxisome membrane</location>
        <topology evidence="1">Single-pass membrane protein</topology>
    </subcellularLocation>
</comment>
<dbReference type="eggNOG" id="KOG3364">
    <property type="taxonomic scope" value="Eukaryota"/>
</dbReference>
<evidence type="ECO:0000313" key="14">
    <source>
        <dbReference type="WBParaSite" id="Csp11.Scaffold629.g10182.t1"/>
    </source>
</evidence>
<dbReference type="FunFam" id="1.25.40.10:FF:000147">
    <property type="entry name" value="Mitochondrial fission 1 protein"/>
    <property type="match status" value="1"/>
</dbReference>
<name>A0A1I7TNG4_9PELO</name>
<dbReference type="Gene3D" id="1.25.40.10">
    <property type="entry name" value="Tetratricopeptide repeat domain"/>
    <property type="match status" value="1"/>
</dbReference>
<proteinExistence type="inferred from homology"/>
<dbReference type="InterPro" id="IPR011990">
    <property type="entry name" value="TPR-like_helical_dom_sf"/>
</dbReference>
<comment type="function">
    <text evidence="11">Involved in the fragmentation of the mitochondrial network and its perinuclear clustering.</text>
</comment>
<evidence type="ECO:0000256" key="8">
    <source>
        <dbReference type="ARBA" id="ARBA00023128"/>
    </source>
</evidence>
<evidence type="ECO:0000256" key="3">
    <source>
        <dbReference type="ARBA" id="ARBA00008937"/>
    </source>
</evidence>
<accession>A0A1I7TNG4</accession>
<dbReference type="InterPro" id="IPR028061">
    <property type="entry name" value="Fis1_TPR_C"/>
</dbReference>
<dbReference type="PIRSF" id="PIRSF008835">
    <property type="entry name" value="TPR_repeat_11_Fis1"/>
    <property type="match status" value="1"/>
</dbReference>
<dbReference type="Proteomes" id="UP000095282">
    <property type="component" value="Unplaced"/>
</dbReference>
<evidence type="ECO:0000256" key="6">
    <source>
        <dbReference type="ARBA" id="ARBA00022787"/>
    </source>
</evidence>
<organism evidence="13 14">
    <name type="scientific">Caenorhabditis tropicalis</name>
    <dbReference type="NCBI Taxonomy" id="1561998"/>
    <lineage>
        <taxon>Eukaryota</taxon>
        <taxon>Metazoa</taxon>
        <taxon>Ecdysozoa</taxon>
        <taxon>Nematoda</taxon>
        <taxon>Chromadorea</taxon>
        <taxon>Rhabditida</taxon>
        <taxon>Rhabditina</taxon>
        <taxon>Rhabditomorpha</taxon>
        <taxon>Rhabditoidea</taxon>
        <taxon>Rhabditidae</taxon>
        <taxon>Peloderinae</taxon>
        <taxon>Caenorhabditis</taxon>
    </lineage>
</organism>
<dbReference type="Pfam" id="PF14852">
    <property type="entry name" value="Fis1_TPR_N"/>
    <property type="match status" value="1"/>
</dbReference>
<protein>
    <recommendedName>
        <fullName evidence="11">Mitochondrial fission 1 protein</fullName>
    </recommendedName>
</protein>
<dbReference type="CDD" id="cd12212">
    <property type="entry name" value="Fis1"/>
    <property type="match status" value="1"/>
</dbReference>
<comment type="similarity">
    <text evidence="3 11">Belongs to the FIS1 family.</text>
</comment>
<dbReference type="GO" id="GO:0016559">
    <property type="term" value="P:peroxisome fission"/>
    <property type="evidence" value="ECO:0007669"/>
    <property type="project" value="TreeGrafter"/>
</dbReference>
<evidence type="ECO:0000256" key="4">
    <source>
        <dbReference type="ARBA" id="ARBA00022692"/>
    </source>
</evidence>
<evidence type="ECO:0000256" key="2">
    <source>
        <dbReference type="ARBA" id="ARBA00004572"/>
    </source>
</evidence>
<evidence type="ECO:0000256" key="9">
    <source>
        <dbReference type="ARBA" id="ARBA00023136"/>
    </source>
</evidence>
<evidence type="ECO:0000256" key="7">
    <source>
        <dbReference type="ARBA" id="ARBA00022989"/>
    </source>
</evidence>
<evidence type="ECO:0000256" key="1">
    <source>
        <dbReference type="ARBA" id="ARBA00004549"/>
    </source>
</evidence>
<dbReference type="PANTHER" id="PTHR13247">
    <property type="entry name" value="TETRATRICOPEPTIDE REPEAT PROTEIN 11 TPR REPEAT PROTEIN 11"/>
    <property type="match status" value="1"/>
</dbReference>
<feature type="transmembrane region" description="Helical" evidence="12">
    <location>
        <begin position="126"/>
        <end position="148"/>
    </location>
</feature>
<keyword evidence="5" id="KW-0053">Apoptosis</keyword>
<dbReference type="SUPFAM" id="SSF48452">
    <property type="entry name" value="TPR-like"/>
    <property type="match status" value="1"/>
</dbReference>
<dbReference type="GO" id="GO:0043653">
    <property type="term" value="P:mitochondrial fragmentation involved in apoptotic process"/>
    <property type="evidence" value="ECO:0007669"/>
    <property type="project" value="TreeGrafter"/>
</dbReference>
<dbReference type="InterPro" id="IPR028058">
    <property type="entry name" value="Fis1_TPR_N"/>
</dbReference>
<dbReference type="GO" id="GO:0000422">
    <property type="term" value="P:autophagy of mitochondrion"/>
    <property type="evidence" value="ECO:0007669"/>
    <property type="project" value="TreeGrafter"/>
</dbReference>
<sequence>MDYGSILEERTSPAVLMNAREQYIRQCGRGSPSAASTFAFTHAMIGSKNKLDVKEGIVCLEKLLRDDEDRTSKRNYVYYLAVANARLKQYDVALGYIDVLLEAEGNNQQAKTLKENIKSAMTHDGLIGAAIVGGGALALAGLVAVFTMSRK</sequence>
<evidence type="ECO:0000313" key="13">
    <source>
        <dbReference type="Proteomes" id="UP000095282"/>
    </source>
</evidence>
<keyword evidence="10" id="KW-0576">Peroxisome</keyword>
<dbReference type="WBParaSite" id="Csp11.Scaffold629.g10182.t1">
    <property type="protein sequence ID" value="Csp11.Scaffold629.g10182.t1"/>
    <property type="gene ID" value="Csp11.Scaffold629.g10182"/>
</dbReference>
<dbReference type="InterPro" id="IPR016543">
    <property type="entry name" value="Fis1"/>
</dbReference>
<comment type="domain">
    <text evidence="11">The C-terminus is required for mitochondrial localization, while the N-terminus is necessary for mitochondrial fission.</text>
</comment>
<evidence type="ECO:0000256" key="12">
    <source>
        <dbReference type="SAM" id="Phobius"/>
    </source>
</evidence>
<dbReference type="PANTHER" id="PTHR13247:SF0">
    <property type="entry name" value="MITOCHONDRIAL FISSION 1 PROTEIN"/>
    <property type="match status" value="1"/>
</dbReference>
<keyword evidence="6 11" id="KW-1000">Mitochondrion outer membrane</keyword>
<reference evidence="14" key="1">
    <citation type="submission" date="2016-11" db="UniProtKB">
        <authorList>
            <consortium name="WormBaseParasite"/>
        </authorList>
    </citation>
    <scope>IDENTIFICATION</scope>
</reference>
<dbReference type="GO" id="GO:0005778">
    <property type="term" value="C:peroxisomal membrane"/>
    <property type="evidence" value="ECO:0007669"/>
    <property type="project" value="UniProtKB-SubCell"/>
</dbReference>
<keyword evidence="7 12" id="KW-1133">Transmembrane helix</keyword>
<dbReference type="GO" id="GO:0005741">
    <property type="term" value="C:mitochondrial outer membrane"/>
    <property type="evidence" value="ECO:0007669"/>
    <property type="project" value="UniProtKB-SubCell"/>
</dbReference>
<dbReference type="Pfam" id="PF14853">
    <property type="entry name" value="Fis1_TPR_C"/>
    <property type="match status" value="1"/>
</dbReference>
<evidence type="ECO:0000256" key="5">
    <source>
        <dbReference type="ARBA" id="ARBA00022703"/>
    </source>
</evidence>
<dbReference type="STRING" id="1561998.A0A1I7TNG4"/>
<dbReference type="GO" id="GO:0000266">
    <property type="term" value="P:mitochondrial fission"/>
    <property type="evidence" value="ECO:0007669"/>
    <property type="project" value="UniProtKB-UniRule"/>
</dbReference>
<dbReference type="AlphaFoldDB" id="A0A1I7TNG4"/>